<reference evidence="1 2" key="1">
    <citation type="journal article" date="2015" name="Microbiome">
        <title>Genomic resolution of linkages in carbon, nitrogen, and sulfur cycling among widespread estuary sediment bacteria.</title>
        <authorList>
            <person name="Baker B.J."/>
            <person name="Lazar C.S."/>
            <person name="Teske A.P."/>
            <person name="Dick G.J."/>
        </authorList>
    </citation>
    <scope>NUCLEOTIDE SEQUENCE [LARGE SCALE GENOMIC DNA]</scope>
    <source>
        <strain evidence="1">SM23_40</strain>
    </source>
</reference>
<gene>
    <name evidence="1" type="ORF">AMJ82_03790</name>
</gene>
<comment type="caution">
    <text evidence="1">The sequence shown here is derived from an EMBL/GenBank/DDBJ whole genome shotgun (WGS) entry which is preliminary data.</text>
</comment>
<sequence length="88" mass="10207">MRKLRSHEARRKLRFYEARRKLRFYEARRNLFLDERGAPSSRALLLVGLRCGQHEEGGCSRALQGHVHVALWGKGVPQELRSNDGFFG</sequence>
<dbReference type="AlphaFoldDB" id="A0A0S8GAM5"/>
<protein>
    <submittedName>
        <fullName evidence="1">Uncharacterized protein</fullName>
    </submittedName>
</protein>
<organism evidence="1 2">
    <name type="scientific">candidate division TA06 bacterium SM23_40</name>
    <dbReference type="NCBI Taxonomy" id="1703774"/>
    <lineage>
        <taxon>Bacteria</taxon>
        <taxon>Bacteria division TA06</taxon>
    </lineage>
</organism>
<dbReference type="Proteomes" id="UP000051717">
    <property type="component" value="Unassembled WGS sequence"/>
</dbReference>
<accession>A0A0S8GAM5</accession>
<name>A0A0S8GAM5_UNCT6</name>
<dbReference type="EMBL" id="LJUI01000020">
    <property type="protein sequence ID" value="KPK70179.1"/>
    <property type="molecule type" value="Genomic_DNA"/>
</dbReference>
<evidence type="ECO:0000313" key="1">
    <source>
        <dbReference type="EMBL" id="KPK70179.1"/>
    </source>
</evidence>
<proteinExistence type="predicted"/>
<evidence type="ECO:0000313" key="2">
    <source>
        <dbReference type="Proteomes" id="UP000051717"/>
    </source>
</evidence>